<evidence type="ECO:0000313" key="8">
    <source>
        <dbReference type="EMBL" id="QNG51600.1"/>
    </source>
</evidence>
<feature type="region of interest" description="Disordered" evidence="7">
    <location>
        <begin position="119"/>
        <end position="139"/>
    </location>
</feature>
<dbReference type="PANTHER" id="PTHR43701:SF2">
    <property type="entry name" value="MEMBRANE TRANSPORTER PROTEIN YJNA-RELATED"/>
    <property type="match status" value="1"/>
</dbReference>
<name>A0A7G7MFN9_9PSEU</name>
<evidence type="ECO:0000256" key="6">
    <source>
        <dbReference type="RuleBase" id="RU363041"/>
    </source>
</evidence>
<dbReference type="KEGG" id="ppel:H6H00_26405"/>
<keyword evidence="6" id="KW-1003">Cell membrane</keyword>
<feature type="compositionally biased region" description="Low complexity" evidence="7">
    <location>
        <begin position="126"/>
        <end position="139"/>
    </location>
</feature>
<keyword evidence="3 6" id="KW-0812">Transmembrane</keyword>
<accession>A0A7G7MFN9</accession>
<keyword evidence="9" id="KW-1185">Reference proteome</keyword>
<feature type="transmembrane region" description="Helical" evidence="6">
    <location>
        <begin position="256"/>
        <end position="277"/>
    </location>
</feature>
<gene>
    <name evidence="8" type="ORF">H6H00_26405</name>
</gene>
<feature type="transmembrane region" description="Helical" evidence="6">
    <location>
        <begin position="226"/>
        <end position="244"/>
    </location>
</feature>
<evidence type="ECO:0000256" key="2">
    <source>
        <dbReference type="ARBA" id="ARBA00009142"/>
    </source>
</evidence>
<evidence type="ECO:0000256" key="3">
    <source>
        <dbReference type="ARBA" id="ARBA00022692"/>
    </source>
</evidence>
<evidence type="ECO:0000313" key="9">
    <source>
        <dbReference type="Proteomes" id="UP000515728"/>
    </source>
</evidence>
<dbReference type="PANTHER" id="PTHR43701">
    <property type="entry name" value="MEMBRANE TRANSPORTER PROTEIN MJ0441-RELATED"/>
    <property type="match status" value="1"/>
</dbReference>
<evidence type="ECO:0000256" key="7">
    <source>
        <dbReference type="SAM" id="MobiDB-lite"/>
    </source>
</evidence>
<reference evidence="8 9" key="1">
    <citation type="submission" date="2020-08" db="EMBL/GenBank/DDBJ databases">
        <authorList>
            <person name="Mo P."/>
        </authorList>
    </citation>
    <scope>NUCLEOTIDE SEQUENCE [LARGE SCALE GENOMIC DNA]</scope>
    <source>
        <strain evidence="8 9">CGMCC 4.1532</strain>
    </source>
</reference>
<feature type="transmembrane region" description="Helical" evidence="6">
    <location>
        <begin position="30"/>
        <end position="60"/>
    </location>
</feature>
<dbReference type="AlphaFoldDB" id="A0A7G7MFN9"/>
<feature type="transmembrane region" description="Helical" evidence="6">
    <location>
        <begin position="97"/>
        <end position="115"/>
    </location>
</feature>
<evidence type="ECO:0000256" key="5">
    <source>
        <dbReference type="ARBA" id="ARBA00023136"/>
    </source>
</evidence>
<protein>
    <recommendedName>
        <fullName evidence="6">Probable membrane transporter protein</fullName>
    </recommendedName>
</protein>
<dbReference type="InterPro" id="IPR051598">
    <property type="entry name" value="TSUP/Inactive_protease-like"/>
</dbReference>
<dbReference type="Pfam" id="PF01925">
    <property type="entry name" value="TauE"/>
    <property type="match status" value="1"/>
</dbReference>
<dbReference type="RefSeq" id="WP_185718354.1">
    <property type="nucleotide sequence ID" value="NZ_BAAAWI010000001.1"/>
</dbReference>
<feature type="transmembrane region" description="Helical" evidence="6">
    <location>
        <begin position="163"/>
        <end position="191"/>
    </location>
</feature>
<sequence>MTVLAAALGLVMGLVVGALGGGGGVLTVPLLVYLLGFTAQSATTSSIVIVGITALAGTLARLRGDRIDWRTGLTFGALGVPAAFLGTLLNRHVDQRVLLLAFAAVTALAAAAMLVDGRPGRPTTTGPAGEPSSAPPGGAVSTAVRMAVPVPTRRRRLGTAAKIVLSGLVVGFMTGFLGVGGGFLVVPALVIVLRMPVSQAVGTSLLIISLNAVSSMASRLGAPLDLDWRIVVPFTLLAVVGSVLGKRVAERLSGNALTRSFALMLLLVGGVVAVRALGIL</sequence>
<keyword evidence="5 6" id="KW-0472">Membrane</keyword>
<dbReference type="Proteomes" id="UP000515728">
    <property type="component" value="Chromosome"/>
</dbReference>
<keyword evidence="4 6" id="KW-1133">Transmembrane helix</keyword>
<dbReference type="EMBL" id="CP060131">
    <property type="protein sequence ID" value="QNG51600.1"/>
    <property type="molecule type" value="Genomic_DNA"/>
</dbReference>
<dbReference type="GO" id="GO:0005886">
    <property type="term" value="C:plasma membrane"/>
    <property type="evidence" value="ECO:0007669"/>
    <property type="project" value="UniProtKB-SubCell"/>
</dbReference>
<comment type="subcellular location">
    <subcellularLocation>
        <location evidence="6">Cell membrane</location>
        <topology evidence="6">Multi-pass membrane protein</topology>
    </subcellularLocation>
    <subcellularLocation>
        <location evidence="1">Membrane</location>
        <topology evidence="1">Multi-pass membrane protein</topology>
    </subcellularLocation>
</comment>
<dbReference type="InterPro" id="IPR002781">
    <property type="entry name" value="TM_pro_TauE-like"/>
</dbReference>
<evidence type="ECO:0000256" key="1">
    <source>
        <dbReference type="ARBA" id="ARBA00004141"/>
    </source>
</evidence>
<organism evidence="8 9">
    <name type="scientific">Pseudonocardia petroleophila</name>
    <dbReference type="NCBI Taxonomy" id="37331"/>
    <lineage>
        <taxon>Bacteria</taxon>
        <taxon>Bacillati</taxon>
        <taxon>Actinomycetota</taxon>
        <taxon>Actinomycetes</taxon>
        <taxon>Pseudonocardiales</taxon>
        <taxon>Pseudonocardiaceae</taxon>
        <taxon>Pseudonocardia</taxon>
    </lineage>
</organism>
<feature type="transmembrane region" description="Helical" evidence="6">
    <location>
        <begin position="72"/>
        <end position="91"/>
    </location>
</feature>
<proteinExistence type="inferred from homology"/>
<evidence type="ECO:0000256" key="4">
    <source>
        <dbReference type="ARBA" id="ARBA00022989"/>
    </source>
</evidence>
<comment type="similarity">
    <text evidence="2 6">Belongs to the 4-toluene sulfonate uptake permease (TSUP) (TC 2.A.102) family.</text>
</comment>